<dbReference type="InterPro" id="IPR019223">
    <property type="entry name" value="DUF2147"/>
</dbReference>
<dbReference type="AlphaFoldDB" id="A0A7X0D2R7"/>
<keyword evidence="4" id="KW-1185">Reference proteome</keyword>
<dbReference type="EMBL" id="JACHEG010000006">
    <property type="protein sequence ID" value="MBB6164801.1"/>
    <property type="molecule type" value="Genomic_DNA"/>
</dbReference>
<protein>
    <submittedName>
        <fullName evidence="3">Uncharacterized protein (DUF2147 family)</fullName>
    </submittedName>
</protein>
<dbReference type="Gene3D" id="2.40.128.520">
    <property type="match status" value="1"/>
</dbReference>
<keyword evidence="1" id="KW-0732">Signal</keyword>
<reference evidence="3 4" key="1">
    <citation type="submission" date="2020-08" db="EMBL/GenBank/DDBJ databases">
        <title>Genomic Encyclopedia of Type Strains, Phase IV (KMG-IV): sequencing the most valuable type-strain genomes for metagenomic binning, comparative biology and taxonomic classification.</title>
        <authorList>
            <person name="Goeker M."/>
        </authorList>
    </citation>
    <scope>NUCLEOTIDE SEQUENCE [LARGE SCALE GENOMIC DNA]</scope>
    <source>
        <strain evidence="3 4">DSM 100734</strain>
    </source>
</reference>
<evidence type="ECO:0000256" key="1">
    <source>
        <dbReference type="SAM" id="SignalP"/>
    </source>
</evidence>
<organism evidence="3 4">
    <name type="scientific">Rhizobium wenxiniae</name>
    <dbReference type="NCBI Taxonomy" id="1737357"/>
    <lineage>
        <taxon>Bacteria</taxon>
        <taxon>Pseudomonadati</taxon>
        <taxon>Pseudomonadota</taxon>
        <taxon>Alphaproteobacteria</taxon>
        <taxon>Hyphomicrobiales</taxon>
        <taxon>Rhizobiaceae</taxon>
        <taxon>Rhizobium/Agrobacterium group</taxon>
        <taxon>Rhizobium</taxon>
    </lineage>
</organism>
<evidence type="ECO:0000313" key="3">
    <source>
        <dbReference type="EMBL" id="MBB6164801.1"/>
    </source>
</evidence>
<feature type="domain" description="DUF2147" evidence="2">
    <location>
        <begin position="30"/>
        <end position="125"/>
    </location>
</feature>
<sequence length="127" mass="13633">MKKMRVVMIGAFLTWGLAWGTVAHAADIDGQWARGDGNAKVTIAPCGSDICAVNTWIKPGTPKEKEGDKLVMSIKPDGEGVYSGSAFDPQRDLTYRITVTVKGNSMTTKGCIVAGLLCKGIDWTRID</sequence>
<name>A0A7X0D2R7_9HYPH</name>
<feature type="signal peptide" evidence="1">
    <location>
        <begin position="1"/>
        <end position="25"/>
    </location>
</feature>
<accession>A0A7X0D2R7</accession>
<gene>
    <name evidence="3" type="ORF">HNQ72_004646</name>
</gene>
<evidence type="ECO:0000259" key="2">
    <source>
        <dbReference type="Pfam" id="PF09917"/>
    </source>
</evidence>
<dbReference type="Pfam" id="PF09917">
    <property type="entry name" value="DUF2147"/>
    <property type="match status" value="1"/>
</dbReference>
<proteinExistence type="predicted"/>
<dbReference type="PANTHER" id="PTHR36919:SF2">
    <property type="entry name" value="BLL6627 PROTEIN"/>
    <property type="match status" value="1"/>
</dbReference>
<dbReference type="PANTHER" id="PTHR36919">
    <property type="entry name" value="BLR1215 PROTEIN"/>
    <property type="match status" value="1"/>
</dbReference>
<comment type="caution">
    <text evidence="3">The sequence shown here is derived from an EMBL/GenBank/DDBJ whole genome shotgun (WGS) entry which is preliminary data.</text>
</comment>
<feature type="chain" id="PRO_5031062281" evidence="1">
    <location>
        <begin position="26"/>
        <end position="127"/>
    </location>
</feature>
<evidence type="ECO:0000313" key="4">
    <source>
        <dbReference type="Proteomes" id="UP000547879"/>
    </source>
</evidence>
<dbReference type="Proteomes" id="UP000547879">
    <property type="component" value="Unassembled WGS sequence"/>
</dbReference>